<protein>
    <submittedName>
        <fullName evidence="1">Uncharacterized protein</fullName>
    </submittedName>
</protein>
<evidence type="ECO:0000313" key="2">
    <source>
        <dbReference type="Proteomes" id="UP000765509"/>
    </source>
</evidence>
<keyword evidence="2" id="KW-1185">Reference proteome</keyword>
<dbReference type="AlphaFoldDB" id="A0A9Q3L3K3"/>
<name>A0A9Q3L3K3_9BASI</name>
<dbReference type="Proteomes" id="UP000765509">
    <property type="component" value="Unassembled WGS sequence"/>
</dbReference>
<dbReference type="OrthoDB" id="2502232at2759"/>
<dbReference type="EMBL" id="AVOT02139206">
    <property type="protein sequence ID" value="MBW0590597.1"/>
    <property type="molecule type" value="Genomic_DNA"/>
</dbReference>
<evidence type="ECO:0000313" key="1">
    <source>
        <dbReference type="EMBL" id="MBW0590597.1"/>
    </source>
</evidence>
<gene>
    <name evidence="1" type="ORF">O181_130312</name>
</gene>
<accession>A0A9Q3L3K3</accession>
<proteinExistence type="predicted"/>
<organism evidence="1 2">
    <name type="scientific">Austropuccinia psidii MF-1</name>
    <dbReference type="NCBI Taxonomy" id="1389203"/>
    <lineage>
        <taxon>Eukaryota</taxon>
        <taxon>Fungi</taxon>
        <taxon>Dikarya</taxon>
        <taxon>Basidiomycota</taxon>
        <taxon>Pucciniomycotina</taxon>
        <taxon>Pucciniomycetes</taxon>
        <taxon>Pucciniales</taxon>
        <taxon>Sphaerophragmiaceae</taxon>
        <taxon>Austropuccinia</taxon>
    </lineage>
</organism>
<sequence length="140" mass="16409">MFHLRSEDLLDVCEKPLAAGSNPTTLNKYTKASHEAINIIVSRLRHIVFLEVINKETKDNAHLLWTKINNKYYSERAINRGRVWMDWIWSNHDGNLQDYINSCRKMKLELDAVKINIEAELLLFSFLGKLGRDPKIQHYV</sequence>
<reference evidence="1" key="1">
    <citation type="submission" date="2021-03" db="EMBL/GenBank/DDBJ databases">
        <title>Draft genome sequence of rust myrtle Austropuccinia psidii MF-1, a brazilian biotype.</title>
        <authorList>
            <person name="Quecine M.C."/>
            <person name="Pachon D.M.R."/>
            <person name="Bonatelli M.L."/>
            <person name="Correr F.H."/>
            <person name="Franceschini L.M."/>
            <person name="Leite T.F."/>
            <person name="Margarido G.R.A."/>
            <person name="Almeida C.A."/>
            <person name="Ferrarezi J.A."/>
            <person name="Labate C.A."/>
        </authorList>
    </citation>
    <scope>NUCLEOTIDE SEQUENCE</scope>
    <source>
        <strain evidence="1">MF-1</strain>
    </source>
</reference>
<comment type="caution">
    <text evidence="1">The sequence shown here is derived from an EMBL/GenBank/DDBJ whole genome shotgun (WGS) entry which is preliminary data.</text>
</comment>